<evidence type="ECO:0000256" key="7">
    <source>
        <dbReference type="ARBA" id="ARBA00022918"/>
    </source>
</evidence>
<accession>A0AAV4BY65</accession>
<dbReference type="InterPro" id="IPR053134">
    <property type="entry name" value="RNA-dir_DNA_polymerase"/>
</dbReference>
<evidence type="ECO:0000313" key="10">
    <source>
        <dbReference type="Proteomes" id="UP000735302"/>
    </source>
</evidence>
<dbReference type="GO" id="GO:0004519">
    <property type="term" value="F:endonuclease activity"/>
    <property type="evidence" value="ECO:0007669"/>
    <property type="project" value="UniProtKB-KW"/>
</dbReference>
<organism evidence="9 10">
    <name type="scientific">Plakobranchus ocellatus</name>
    <dbReference type="NCBI Taxonomy" id="259542"/>
    <lineage>
        <taxon>Eukaryota</taxon>
        <taxon>Metazoa</taxon>
        <taxon>Spiralia</taxon>
        <taxon>Lophotrochozoa</taxon>
        <taxon>Mollusca</taxon>
        <taxon>Gastropoda</taxon>
        <taxon>Heterobranchia</taxon>
        <taxon>Euthyneura</taxon>
        <taxon>Panpulmonata</taxon>
        <taxon>Sacoglossa</taxon>
        <taxon>Placobranchoidea</taxon>
        <taxon>Plakobranchidae</taxon>
        <taxon>Plakobranchus</taxon>
    </lineage>
</organism>
<keyword evidence="2" id="KW-0808">Transferase</keyword>
<dbReference type="FunFam" id="3.10.10.10:FF:000007">
    <property type="entry name" value="Retrovirus-related Pol polyprotein from transposon 17.6-like Protein"/>
    <property type="match status" value="1"/>
</dbReference>
<proteinExistence type="predicted"/>
<dbReference type="InterPro" id="IPR000477">
    <property type="entry name" value="RT_dom"/>
</dbReference>
<reference evidence="9 10" key="1">
    <citation type="journal article" date="2021" name="Elife">
        <title>Chloroplast acquisition without the gene transfer in kleptoplastic sea slugs, Plakobranchus ocellatus.</title>
        <authorList>
            <person name="Maeda T."/>
            <person name="Takahashi S."/>
            <person name="Yoshida T."/>
            <person name="Shimamura S."/>
            <person name="Takaki Y."/>
            <person name="Nagai Y."/>
            <person name="Toyoda A."/>
            <person name="Suzuki Y."/>
            <person name="Arimoto A."/>
            <person name="Ishii H."/>
            <person name="Satoh N."/>
            <person name="Nishiyama T."/>
            <person name="Hasebe M."/>
            <person name="Maruyama T."/>
            <person name="Minagawa J."/>
            <person name="Obokata J."/>
            <person name="Shigenobu S."/>
        </authorList>
    </citation>
    <scope>NUCLEOTIDE SEQUENCE [LARGE SCALE GENOMIC DNA]</scope>
</reference>
<dbReference type="GO" id="GO:0008233">
    <property type="term" value="F:peptidase activity"/>
    <property type="evidence" value="ECO:0007669"/>
    <property type="project" value="UniProtKB-KW"/>
</dbReference>
<dbReference type="GO" id="GO:0003964">
    <property type="term" value="F:RNA-directed DNA polymerase activity"/>
    <property type="evidence" value="ECO:0007669"/>
    <property type="project" value="UniProtKB-KW"/>
</dbReference>
<comment type="caution">
    <text evidence="9">The sequence shown here is derived from an EMBL/GenBank/DDBJ whole genome shotgun (WGS) entry which is preliminary data.</text>
</comment>
<evidence type="ECO:0000256" key="5">
    <source>
        <dbReference type="ARBA" id="ARBA00022759"/>
    </source>
</evidence>
<evidence type="ECO:0000313" key="9">
    <source>
        <dbReference type="EMBL" id="GFO25159.1"/>
    </source>
</evidence>
<protein>
    <submittedName>
        <fullName evidence="9">Pol polyprotein</fullName>
    </submittedName>
</protein>
<keyword evidence="5" id="KW-0255">Endonuclease</keyword>
<keyword evidence="6" id="KW-0378">Hydrolase</keyword>
<evidence type="ECO:0000256" key="6">
    <source>
        <dbReference type="ARBA" id="ARBA00022801"/>
    </source>
</evidence>
<dbReference type="EMBL" id="BLXT01005710">
    <property type="protein sequence ID" value="GFO25159.1"/>
    <property type="molecule type" value="Genomic_DNA"/>
</dbReference>
<evidence type="ECO:0000256" key="3">
    <source>
        <dbReference type="ARBA" id="ARBA00022695"/>
    </source>
</evidence>
<sequence>MRHTPLHFRSDDDGHMDKMLSAGVIQPSMSELVSPPVLVRKRDGSVRWRVDYRALNNITKKDVFPLPRFEECVDVLDGKLWFSKLDANSAYWQVRLDDESRPKTAFCTGRGLFEFMRMPFGFCNAPATFSRGINLILSGLNWETVLDDICVLGKSYKDHMINLERVFQRFHQYGLRMKPRKYSLFKTQVENLGRLVSRRGVQVLPESIKEVTEWPELKSVKDV</sequence>
<dbReference type="InterPro" id="IPR043502">
    <property type="entry name" value="DNA/RNA_pol_sf"/>
</dbReference>
<name>A0AAV4BY65_9GAST</name>
<dbReference type="Gene3D" id="3.30.70.270">
    <property type="match status" value="1"/>
</dbReference>
<evidence type="ECO:0000256" key="2">
    <source>
        <dbReference type="ARBA" id="ARBA00022679"/>
    </source>
</evidence>
<keyword evidence="10" id="KW-1185">Reference proteome</keyword>
<evidence type="ECO:0000259" key="8">
    <source>
        <dbReference type="PROSITE" id="PS50878"/>
    </source>
</evidence>
<dbReference type="Pfam" id="PF00078">
    <property type="entry name" value="RVT_1"/>
    <property type="match status" value="1"/>
</dbReference>
<dbReference type="PANTHER" id="PTHR24559">
    <property type="entry name" value="TRANSPOSON TY3-I GAG-POL POLYPROTEIN"/>
    <property type="match status" value="1"/>
</dbReference>
<dbReference type="InterPro" id="IPR043128">
    <property type="entry name" value="Rev_trsase/Diguanyl_cyclase"/>
</dbReference>
<dbReference type="AlphaFoldDB" id="A0AAV4BY65"/>
<dbReference type="GO" id="GO:0006508">
    <property type="term" value="P:proteolysis"/>
    <property type="evidence" value="ECO:0007669"/>
    <property type="project" value="UniProtKB-KW"/>
</dbReference>
<dbReference type="PROSITE" id="PS50878">
    <property type="entry name" value="RT_POL"/>
    <property type="match status" value="1"/>
</dbReference>
<evidence type="ECO:0000256" key="4">
    <source>
        <dbReference type="ARBA" id="ARBA00022722"/>
    </source>
</evidence>
<keyword evidence="3" id="KW-0548">Nucleotidyltransferase</keyword>
<feature type="domain" description="Reverse transcriptase" evidence="8">
    <location>
        <begin position="1"/>
        <end position="196"/>
    </location>
</feature>
<dbReference type="Proteomes" id="UP000735302">
    <property type="component" value="Unassembled WGS sequence"/>
</dbReference>
<dbReference type="Gene3D" id="3.10.10.10">
    <property type="entry name" value="HIV Type 1 Reverse Transcriptase, subunit A, domain 1"/>
    <property type="match status" value="1"/>
</dbReference>
<dbReference type="CDD" id="cd01647">
    <property type="entry name" value="RT_LTR"/>
    <property type="match status" value="1"/>
</dbReference>
<gene>
    <name evidence="9" type="ORF">PoB_005166400</name>
</gene>
<keyword evidence="7" id="KW-0695">RNA-directed DNA polymerase</keyword>
<keyword evidence="4" id="KW-0540">Nuclease</keyword>
<dbReference type="SUPFAM" id="SSF56672">
    <property type="entry name" value="DNA/RNA polymerases"/>
    <property type="match status" value="1"/>
</dbReference>
<keyword evidence="1" id="KW-0645">Protease</keyword>
<dbReference type="PANTHER" id="PTHR24559:SF444">
    <property type="entry name" value="REVERSE TRANSCRIPTASE DOMAIN-CONTAINING PROTEIN"/>
    <property type="match status" value="1"/>
</dbReference>
<evidence type="ECO:0000256" key="1">
    <source>
        <dbReference type="ARBA" id="ARBA00022670"/>
    </source>
</evidence>